<feature type="domain" description="Exostosin GT47" evidence="4">
    <location>
        <begin position="353"/>
        <end position="459"/>
    </location>
</feature>
<evidence type="ECO:0000256" key="3">
    <source>
        <dbReference type="SAM" id="SignalP"/>
    </source>
</evidence>
<dbReference type="InterPro" id="IPR004263">
    <property type="entry name" value="Exostosin"/>
</dbReference>
<evidence type="ECO:0000313" key="5">
    <source>
        <dbReference type="EMBL" id="CAB9524692.1"/>
    </source>
</evidence>
<dbReference type="GO" id="GO:0016757">
    <property type="term" value="F:glycosyltransferase activity"/>
    <property type="evidence" value="ECO:0007669"/>
    <property type="project" value="InterPro"/>
</dbReference>
<feature type="signal peptide" evidence="3">
    <location>
        <begin position="1"/>
        <end position="19"/>
    </location>
</feature>
<gene>
    <name evidence="5" type="ORF">SEMRO_1569_G283190.1</name>
</gene>
<dbReference type="EMBL" id="CAICTM010001567">
    <property type="protein sequence ID" value="CAB9524692.1"/>
    <property type="molecule type" value="Genomic_DNA"/>
</dbReference>
<dbReference type="AlphaFoldDB" id="A0A9N8EMU4"/>
<evidence type="ECO:0000256" key="2">
    <source>
        <dbReference type="SAM" id="MobiDB-lite"/>
    </source>
</evidence>
<dbReference type="Proteomes" id="UP001153069">
    <property type="component" value="Unassembled WGS sequence"/>
</dbReference>
<feature type="compositionally biased region" description="Basic residues" evidence="2">
    <location>
        <begin position="230"/>
        <end position="240"/>
    </location>
</feature>
<feature type="chain" id="PRO_5040140688" description="Exostosin GT47 domain-containing protein" evidence="3">
    <location>
        <begin position="20"/>
        <end position="520"/>
    </location>
</feature>
<dbReference type="PANTHER" id="PTHR11062:SF281">
    <property type="entry name" value="EXOSTOSIN-LIKE 2"/>
    <property type="match status" value="1"/>
</dbReference>
<comment type="similarity">
    <text evidence="1">Belongs to the glycosyltransferase 47 family.</text>
</comment>
<keyword evidence="3" id="KW-0732">Signal</keyword>
<name>A0A9N8EMU4_9STRA</name>
<keyword evidence="6" id="KW-1185">Reference proteome</keyword>
<feature type="region of interest" description="Disordered" evidence="2">
    <location>
        <begin position="219"/>
        <end position="246"/>
    </location>
</feature>
<accession>A0A9N8EMU4</accession>
<organism evidence="5 6">
    <name type="scientific">Seminavis robusta</name>
    <dbReference type="NCBI Taxonomy" id="568900"/>
    <lineage>
        <taxon>Eukaryota</taxon>
        <taxon>Sar</taxon>
        <taxon>Stramenopiles</taxon>
        <taxon>Ochrophyta</taxon>
        <taxon>Bacillariophyta</taxon>
        <taxon>Bacillariophyceae</taxon>
        <taxon>Bacillariophycidae</taxon>
        <taxon>Naviculales</taxon>
        <taxon>Naviculaceae</taxon>
        <taxon>Seminavis</taxon>
    </lineage>
</organism>
<dbReference type="PANTHER" id="PTHR11062">
    <property type="entry name" value="EXOSTOSIN HEPARAN SULFATE GLYCOSYLTRANSFERASE -RELATED"/>
    <property type="match status" value="1"/>
</dbReference>
<protein>
    <recommendedName>
        <fullName evidence="4">Exostosin GT47 domain-containing protein</fullName>
    </recommendedName>
</protein>
<dbReference type="InterPro" id="IPR040911">
    <property type="entry name" value="Exostosin_GT47"/>
</dbReference>
<dbReference type="OrthoDB" id="1924787at2759"/>
<sequence length="520" mass="59780">MKLARVEGLILFGTTFLAALQCCLQTLKLARDSGSTSTTTNSFKLQHVVDYHHSNVERIPEALGGHELSSSSTKQFHHGRSLDSAALETALKGAGLRYYMYDNPVLTQKKAKENARHSKWTWTRSWGYRYQDYVKWELAYLEALEHHPWRIVETPETADFIIIPIPINSISVAGDPKVDMRNALDALYQEELFQKYPEKHVWMTFLEYAFAPRKNVNAMSATSRTDPSKKKQKKKKNKKAAGKEKPDASGLYLSDYQRLENITTALAIDHHAWNHKVPYSVKEEQGWTCQTMQKVSWGEPITRHSWSMSLMGAATELQNSLEPLTVEAFRNKTYHFLYHSRRTPSMCNSTPHRHALLLMDENNNNTQTRDDALIRLKQPSSIGFDIEPSEWQRRFVNVQYCPCVRGDTPFTRCVFRSIRAGCVPIVVSDSLEDFAPIYKSVLRQTDYAVVVEEARFLENPAQALHEATQRMTATEELETLIHGMNLVKRMIVPNYPDSLFVEAFAHETVASQQQEYYDYR</sequence>
<dbReference type="Pfam" id="PF03016">
    <property type="entry name" value="Exostosin_GT47"/>
    <property type="match status" value="1"/>
</dbReference>
<evidence type="ECO:0000313" key="6">
    <source>
        <dbReference type="Proteomes" id="UP001153069"/>
    </source>
</evidence>
<comment type="caution">
    <text evidence="5">The sequence shown here is derived from an EMBL/GenBank/DDBJ whole genome shotgun (WGS) entry which is preliminary data.</text>
</comment>
<reference evidence="5" key="1">
    <citation type="submission" date="2020-06" db="EMBL/GenBank/DDBJ databases">
        <authorList>
            <consortium name="Plant Systems Biology data submission"/>
        </authorList>
    </citation>
    <scope>NUCLEOTIDE SEQUENCE</scope>
    <source>
        <strain evidence="5">D6</strain>
    </source>
</reference>
<evidence type="ECO:0000256" key="1">
    <source>
        <dbReference type="ARBA" id="ARBA00010271"/>
    </source>
</evidence>
<evidence type="ECO:0000259" key="4">
    <source>
        <dbReference type="Pfam" id="PF03016"/>
    </source>
</evidence>
<proteinExistence type="inferred from homology"/>